<evidence type="ECO:0000313" key="5">
    <source>
        <dbReference type="Proteomes" id="UP001479436"/>
    </source>
</evidence>
<protein>
    <submittedName>
        <fullName evidence="4">Uncharacterized protein</fullName>
    </submittedName>
</protein>
<dbReference type="InterPro" id="IPR048300">
    <property type="entry name" value="TACO1_YebC-like_2nd/3rd_dom"/>
</dbReference>
<feature type="domain" description="TACO1/YebC-like second and third" evidence="2">
    <location>
        <begin position="109"/>
        <end position="268"/>
    </location>
</feature>
<proteinExistence type="inferred from homology"/>
<organism evidence="4 5">
    <name type="scientific">Basidiobolus ranarum</name>
    <dbReference type="NCBI Taxonomy" id="34480"/>
    <lineage>
        <taxon>Eukaryota</taxon>
        <taxon>Fungi</taxon>
        <taxon>Fungi incertae sedis</taxon>
        <taxon>Zoopagomycota</taxon>
        <taxon>Entomophthoromycotina</taxon>
        <taxon>Basidiobolomycetes</taxon>
        <taxon>Basidiobolales</taxon>
        <taxon>Basidiobolaceae</taxon>
        <taxon>Basidiobolus</taxon>
    </lineage>
</organism>
<reference evidence="4 5" key="1">
    <citation type="submission" date="2023-04" db="EMBL/GenBank/DDBJ databases">
        <title>Genome of Basidiobolus ranarum AG-B5.</title>
        <authorList>
            <person name="Stajich J.E."/>
            <person name="Carter-House D."/>
            <person name="Gryganskyi A."/>
        </authorList>
    </citation>
    <scope>NUCLEOTIDE SEQUENCE [LARGE SCALE GENOMIC DNA]</scope>
    <source>
        <strain evidence="4 5">AG-B5</strain>
    </source>
</reference>
<dbReference type="InterPro" id="IPR049083">
    <property type="entry name" value="TACO1_YebC_N"/>
</dbReference>
<dbReference type="InterPro" id="IPR017856">
    <property type="entry name" value="Integrase-like_N"/>
</dbReference>
<dbReference type="InterPro" id="IPR002876">
    <property type="entry name" value="Transcrip_reg_TACO1-like"/>
</dbReference>
<feature type="domain" description="TACO1/YebC-like N-terminal" evidence="3">
    <location>
        <begin position="33"/>
        <end position="103"/>
    </location>
</feature>
<comment type="caution">
    <text evidence="4">The sequence shown here is derived from an EMBL/GenBank/DDBJ whole genome shotgun (WGS) entry which is preliminary data.</text>
</comment>
<dbReference type="NCBIfam" id="TIGR01033">
    <property type="entry name" value="YebC/PmpR family DNA-binding transcriptional regulator"/>
    <property type="match status" value="1"/>
</dbReference>
<dbReference type="HAMAP" id="MF_00693">
    <property type="entry name" value="Transcrip_reg_TACO1"/>
    <property type="match status" value="1"/>
</dbReference>
<dbReference type="SUPFAM" id="SSF75625">
    <property type="entry name" value="YebC-like"/>
    <property type="match status" value="1"/>
</dbReference>
<dbReference type="PANTHER" id="PTHR12532:SF0">
    <property type="entry name" value="TRANSLATIONAL ACTIVATOR OF CYTOCHROME C OXIDASE 1"/>
    <property type="match status" value="1"/>
</dbReference>
<evidence type="ECO:0000259" key="3">
    <source>
        <dbReference type="Pfam" id="PF20772"/>
    </source>
</evidence>
<dbReference type="Gene3D" id="3.30.70.980">
    <property type="match status" value="2"/>
</dbReference>
<dbReference type="Pfam" id="PF01709">
    <property type="entry name" value="Transcrip_reg"/>
    <property type="match status" value="1"/>
</dbReference>
<evidence type="ECO:0000259" key="2">
    <source>
        <dbReference type="Pfam" id="PF01709"/>
    </source>
</evidence>
<sequence length="269" mass="29773">MNSLARIALFRNVKLQPVFMTPYLLQKRWAGHSKWAKIKRSKGEADKKRGEVFGKLVKELIAAIRANGSDPSNNLRLAAALARAKTLNLPKENIETAFKKATAKDCAVMEEIVFEGIGPSGVAMIVETMTDSRNRTVKGVRHLFSKYGGSMSSVMYMFEKKGTIEFSAGESGDSIETLMDNAIDAGAEDITESEEPGTVEITCDFTSLNAISKELITKYKYEVKLMEPTFVPTSTVEPPETEEESEKLTRALDAFDSFEDVTRIHTNLA</sequence>
<name>A0ABR2VZA3_9FUNG</name>
<comment type="similarity">
    <text evidence="1">Belongs to the TACO1 family.</text>
</comment>
<evidence type="ECO:0000313" key="4">
    <source>
        <dbReference type="EMBL" id="KAK9710215.1"/>
    </source>
</evidence>
<dbReference type="Proteomes" id="UP001479436">
    <property type="component" value="Unassembled WGS sequence"/>
</dbReference>
<dbReference type="Gene3D" id="1.10.10.200">
    <property type="match status" value="1"/>
</dbReference>
<dbReference type="PANTHER" id="PTHR12532">
    <property type="entry name" value="TRANSLATIONAL ACTIVATOR OF CYTOCHROME C OXIDASE 1"/>
    <property type="match status" value="1"/>
</dbReference>
<gene>
    <name evidence="4" type="ORF">K7432_008586</name>
</gene>
<dbReference type="EMBL" id="JASJQH010007359">
    <property type="protein sequence ID" value="KAK9710215.1"/>
    <property type="molecule type" value="Genomic_DNA"/>
</dbReference>
<dbReference type="Pfam" id="PF20772">
    <property type="entry name" value="TACO1_YebC_N"/>
    <property type="match status" value="1"/>
</dbReference>
<dbReference type="InterPro" id="IPR029072">
    <property type="entry name" value="YebC-like"/>
</dbReference>
<evidence type="ECO:0000256" key="1">
    <source>
        <dbReference type="ARBA" id="ARBA00008724"/>
    </source>
</evidence>
<accession>A0ABR2VZA3</accession>
<dbReference type="InterPro" id="IPR026564">
    <property type="entry name" value="Transcrip_reg_TACO1-like_dom3"/>
</dbReference>
<keyword evidence="5" id="KW-1185">Reference proteome</keyword>